<dbReference type="SUPFAM" id="SSF53335">
    <property type="entry name" value="S-adenosyl-L-methionine-dependent methyltransferases"/>
    <property type="match status" value="1"/>
</dbReference>
<dbReference type="GO" id="GO:0102082">
    <property type="term" value="F:demethylrebeccamycin--D-glucose O-methyltransferase activity"/>
    <property type="evidence" value="ECO:0007669"/>
    <property type="project" value="UniProtKB-EC"/>
</dbReference>
<dbReference type="EC" id="2.1.1.164" evidence="3"/>
<protein>
    <submittedName>
        <fullName evidence="3">Demethylrebeccamycin-D-glucose O-methyltransferase</fullName>
        <ecNumber evidence="3">2.1.1.164</ecNumber>
    </submittedName>
</protein>
<dbReference type="Pfam" id="PF21320">
    <property type="entry name" value="WHD_Rv2258c"/>
    <property type="match status" value="1"/>
</dbReference>
<dbReference type="InterPro" id="IPR025714">
    <property type="entry name" value="Methyltranfer_dom"/>
</dbReference>
<organism evidence="3 4">
    <name type="scientific">Urbifossiella limnaea</name>
    <dbReference type="NCBI Taxonomy" id="2528023"/>
    <lineage>
        <taxon>Bacteria</taxon>
        <taxon>Pseudomonadati</taxon>
        <taxon>Planctomycetota</taxon>
        <taxon>Planctomycetia</taxon>
        <taxon>Gemmatales</taxon>
        <taxon>Gemmataceae</taxon>
        <taxon>Urbifossiella</taxon>
    </lineage>
</organism>
<proteinExistence type="predicted"/>
<name>A0A517XZC8_9BACT</name>
<dbReference type="InterPro" id="IPR036390">
    <property type="entry name" value="WH_DNA-bd_sf"/>
</dbReference>
<dbReference type="InterPro" id="IPR048711">
    <property type="entry name" value="WHD_Rv2258c"/>
</dbReference>
<dbReference type="RefSeq" id="WP_145242951.1">
    <property type="nucleotide sequence ID" value="NZ_CP036273.1"/>
</dbReference>
<dbReference type="Pfam" id="PF13847">
    <property type="entry name" value="Methyltransf_31"/>
    <property type="match status" value="1"/>
</dbReference>
<dbReference type="PANTHER" id="PTHR45128">
    <property type="entry name" value="METHYLTRANSFERASE TYPE 11"/>
    <property type="match status" value="1"/>
</dbReference>
<sequence length="356" mass="37556">MTTTYDAARAEAFAGKMVGHLNGAAVALMTSLGHRTGLFDALRDQPPLTSPQLAAAAGLSERYVREWLGAMTVGGVVEHDPAVNTFTLPAEHAAVLARGASPTNLAASMQWVGVLGAAEDEVAAAFRHGRGVPYSAYRRFHEVMAEESDQTTVAALEEHIVPLVPGLAARLRAGIDVLDVGCGVGRALARLAELFPASRFVGYDASVEAVEAARQNAWQRELRNVRYEARDAATMCDRAAFNLITAFDAIHDQADPAAVLRNVAAALRPGGVFLMQDIRACIHVGGNHDLPLGPFVYTVSCMHCMSVSLAGGGAGLGAAWGKELALEMLAAAGFGDVRVEQLPHDVMNLYYVAAPG</sequence>
<feature type="domain" description="Methyltransferase" evidence="1">
    <location>
        <begin position="173"/>
        <end position="279"/>
    </location>
</feature>
<dbReference type="Gene3D" id="1.10.10.10">
    <property type="entry name" value="Winged helix-like DNA-binding domain superfamily/Winged helix DNA-binding domain"/>
    <property type="match status" value="1"/>
</dbReference>
<dbReference type="SUPFAM" id="SSF46785">
    <property type="entry name" value="Winged helix' DNA-binding domain"/>
    <property type="match status" value="1"/>
</dbReference>
<accession>A0A517XZC8</accession>
<dbReference type="GO" id="GO:0032259">
    <property type="term" value="P:methylation"/>
    <property type="evidence" value="ECO:0007669"/>
    <property type="project" value="UniProtKB-KW"/>
</dbReference>
<dbReference type="Proteomes" id="UP000319576">
    <property type="component" value="Chromosome"/>
</dbReference>
<dbReference type="Gene3D" id="3.40.50.150">
    <property type="entry name" value="Vaccinia Virus protein VP39"/>
    <property type="match status" value="1"/>
</dbReference>
<dbReference type="InterPro" id="IPR036388">
    <property type="entry name" value="WH-like_DNA-bd_sf"/>
</dbReference>
<evidence type="ECO:0000259" key="1">
    <source>
        <dbReference type="Pfam" id="PF13847"/>
    </source>
</evidence>
<keyword evidence="3" id="KW-0489">Methyltransferase</keyword>
<dbReference type="AlphaFoldDB" id="A0A517XZC8"/>
<dbReference type="PANTHER" id="PTHR45128:SF1">
    <property type="entry name" value="S-ADENOSYLMETHIONINE-DEPENDENT METHYLTRANSFERASE RV2258C"/>
    <property type="match status" value="1"/>
</dbReference>
<evidence type="ECO:0000259" key="2">
    <source>
        <dbReference type="Pfam" id="PF21320"/>
    </source>
</evidence>
<gene>
    <name evidence="3" type="primary">rebM_5</name>
    <name evidence="3" type="ORF">ETAA1_48500</name>
</gene>
<evidence type="ECO:0000313" key="4">
    <source>
        <dbReference type="Proteomes" id="UP000319576"/>
    </source>
</evidence>
<dbReference type="CDD" id="cd02440">
    <property type="entry name" value="AdoMet_MTases"/>
    <property type="match status" value="1"/>
</dbReference>
<dbReference type="InterPro" id="IPR029063">
    <property type="entry name" value="SAM-dependent_MTases_sf"/>
</dbReference>
<feature type="domain" description="S-adenosylmethionine-dependent methyltransferase Rv2258c-like winged HTH" evidence="2">
    <location>
        <begin position="24"/>
        <end position="98"/>
    </location>
</feature>
<dbReference type="EMBL" id="CP036273">
    <property type="protein sequence ID" value="QDU22861.1"/>
    <property type="molecule type" value="Genomic_DNA"/>
</dbReference>
<evidence type="ECO:0000313" key="3">
    <source>
        <dbReference type="EMBL" id="QDU22861.1"/>
    </source>
</evidence>
<keyword evidence="4" id="KW-1185">Reference proteome</keyword>
<dbReference type="InterPro" id="IPR053173">
    <property type="entry name" value="SAM-binding_MTase"/>
</dbReference>
<dbReference type="KEGG" id="uli:ETAA1_48500"/>
<keyword evidence="3" id="KW-0808">Transferase</keyword>
<dbReference type="OrthoDB" id="9801363at2"/>
<reference evidence="3 4" key="1">
    <citation type="submission" date="2019-02" db="EMBL/GenBank/DDBJ databases">
        <title>Deep-cultivation of Planctomycetes and their phenomic and genomic characterization uncovers novel biology.</title>
        <authorList>
            <person name="Wiegand S."/>
            <person name="Jogler M."/>
            <person name="Boedeker C."/>
            <person name="Pinto D."/>
            <person name="Vollmers J."/>
            <person name="Rivas-Marin E."/>
            <person name="Kohn T."/>
            <person name="Peeters S.H."/>
            <person name="Heuer A."/>
            <person name="Rast P."/>
            <person name="Oberbeckmann S."/>
            <person name="Bunk B."/>
            <person name="Jeske O."/>
            <person name="Meyerdierks A."/>
            <person name="Storesund J.E."/>
            <person name="Kallscheuer N."/>
            <person name="Luecker S."/>
            <person name="Lage O.M."/>
            <person name="Pohl T."/>
            <person name="Merkel B.J."/>
            <person name="Hornburger P."/>
            <person name="Mueller R.-W."/>
            <person name="Bruemmer F."/>
            <person name="Labrenz M."/>
            <person name="Spormann A.M."/>
            <person name="Op den Camp H."/>
            <person name="Overmann J."/>
            <person name="Amann R."/>
            <person name="Jetten M.S.M."/>
            <person name="Mascher T."/>
            <person name="Medema M.H."/>
            <person name="Devos D.P."/>
            <person name="Kaster A.-K."/>
            <person name="Ovreas L."/>
            <person name="Rohde M."/>
            <person name="Galperin M.Y."/>
            <person name="Jogler C."/>
        </authorList>
    </citation>
    <scope>NUCLEOTIDE SEQUENCE [LARGE SCALE GENOMIC DNA]</scope>
    <source>
        <strain evidence="3 4">ETA_A1</strain>
    </source>
</reference>